<feature type="compositionally biased region" description="Basic residues" evidence="1">
    <location>
        <begin position="67"/>
        <end position="85"/>
    </location>
</feature>
<feature type="region of interest" description="Disordered" evidence="1">
    <location>
        <begin position="1"/>
        <end position="91"/>
    </location>
</feature>
<feature type="non-terminal residue" evidence="2">
    <location>
        <position position="1"/>
    </location>
</feature>
<feature type="non-terminal residue" evidence="2">
    <location>
        <position position="91"/>
    </location>
</feature>
<sequence>SRRGGQPGRGERGGHPSARRRGTGRRRGARGQGLPRRRPVGPGCGDAEGGRRPGRDSLQCPDDLPVRHRPRHGDRDRLRRGRHRADRGCAV</sequence>
<gene>
    <name evidence="2" type="ORF">AVDCRST_MAG48-323</name>
</gene>
<name>A0A6J4JVL8_9ACTN</name>
<protein>
    <submittedName>
        <fullName evidence="2">Uncharacterized protein</fullName>
    </submittedName>
</protein>
<evidence type="ECO:0000256" key="1">
    <source>
        <dbReference type="SAM" id="MobiDB-lite"/>
    </source>
</evidence>
<dbReference type="EMBL" id="CADCTS010000048">
    <property type="protein sequence ID" value="CAA9288386.1"/>
    <property type="molecule type" value="Genomic_DNA"/>
</dbReference>
<proteinExistence type="predicted"/>
<accession>A0A6J4JVL8</accession>
<reference evidence="2" key="1">
    <citation type="submission" date="2020-02" db="EMBL/GenBank/DDBJ databases">
        <authorList>
            <person name="Meier V. D."/>
        </authorList>
    </citation>
    <scope>NUCLEOTIDE SEQUENCE</scope>
    <source>
        <strain evidence="2">AVDCRST_MAG48</strain>
    </source>
</reference>
<dbReference type="AlphaFoldDB" id="A0A6J4JVL8"/>
<feature type="compositionally biased region" description="Basic residues" evidence="1">
    <location>
        <begin position="17"/>
        <end position="39"/>
    </location>
</feature>
<organism evidence="2">
    <name type="scientific">uncultured Friedmanniella sp</name>
    <dbReference type="NCBI Taxonomy" id="335381"/>
    <lineage>
        <taxon>Bacteria</taxon>
        <taxon>Bacillati</taxon>
        <taxon>Actinomycetota</taxon>
        <taxon>Actinomycetes</taxon>
        <taxon>Propionibacteriales</taxon>
        <taxon>Nocardioidaceae</taxon>
        <taxon>Friedmanniella</taxon>
        <taxon>environmental samples</taxon>
    </lineage>
</organism>
<evidence type="ECO:0000313" key="2">
    <source>
        <dbReference type="EMBL" id="CAA9288386.1"/>
    </source>
</evidence>